<dbReference type="GO" id="GO:0006631">
    <property type="term" value="P:fatty acid metabolic process"/>
    <property type="evidence" value="ECO:0007669"/>
    <property type="project" value="TreeGrafter"/>
</dbReference>
<feature type="short sequence motif" description="GXSXG" evidence="4">
    <location>
        <begin position="73"/>
        <end position="77"/>
    </location>
</feature>
<dbReference type="PANTHER" id="PTHR24185">
    <property type="entry name" value="CALCIUM-INDEPENDENT PHOSPHOLIPASE A2-GAMMA"/>
    <property type="match status" value="1"/>
</dbReference>
<proteinExistence type="predicted"/>
<feature type="domain" description="PNPLA" evidence="5">
    <location>
        <begin position="30"/>
        <end position="233"/>
    </location>
</feature>
<evidence type="ECO:0000313" key="6">
    <source>
        <dbReference type="EMBL" id="RBP38123.1"/>
    </source>
</evidence>
<keyword evidence="3 4" id="KW-0443">Lipid metabolism</keyword>
<evidence type="ECO:0000259" key="5">
    <source>
        <dbReference type="PROSITE" id="PS51635"/>
    </source>
</evidence>
<feature type="active site" description="Nucleophile" evidence="4">
    <location>
        <position position="75"/>
    </location>
</feature>
<organism evidence="6 7">
    <name type="scientific">Roseimicrobium gellanilyticum</name>
    <dbReference type="NCBI Taxonomy" id="748857"/>
    <lineage>
        <taxon>Bacteria</taxon>
        <taxon>Pseudomonadati</taxon>
        <taxon>Verrucomicrobiota</taxon>
        <taxon>Verrucomicrobiia</taxon>
        <taxon>Verrucomicrobiales</taxon>
        <taxon>Verrucomicrobiaceae</taxon>
        <taxon>Roseimicrobium</taxon>
    </lineage>
</organism>
<dbReference type="SUPFAM" id="SSF52151">
    <property type="entry name" value="FabD/lysophospholipase-like"/>
    <property type="match status" value="1"/>
</dbReference>
<evidence type="ECO:0000313" key="7">
    <source>
        <dbReference type="Proteomes" id="UP000253426"/>
    </source>
</evidence>
<dbReference type="AlphaFoldDB" id="A0A366H9M0"/>
<sequence>MSSQLPPTGQELGLEESMLSAPSIGPKRILSIEGGGVRGVFSLRILLRMEELLRRKHGKDSMVLADHFHLISGTSVGAIIGTYLSYGWPVGEMLKLFKESLPIIFARAQWWKLHGAAYRRGPLREMLQKHFVEPNGGQALFGTRRLKTWLLVVLRNMSTGAAWPLLNHPEGKFAKLQEDGSSNLKIPLWQVVRASTAAPWFFPPERVTVAAGQTMEFVDGGITPHNNPSVISYLMATLPCFPLQWKKGVNNIQVVSVGTGRIRAKLGAFERGRLGRLRFLDHVPAALIESTSLAQDLTMRSWGRCIQGGVLDSELGHLSGKEAVGSDFLYCRYNTEWTTDEIDRACAVSGCKFALSSVKLAPWLESEGEKYADKHVRIEHFP</sequence>
<dbReference type="GO" id="GO:0016042">
    <property type="term" value="P:lipid catabolic process"/>
    <property type="evidence" value="ECO:0007669"/>
    <property type="project" value="UniProtKB-UniRule"/>
</dbReference>
<gene>
    <name evidence="6" type="ORF">DES53_112121</name>
</gene>
<dbReference type="Proteomes" id="UP000253426">
    <property type="component" value="Unassembled WGS sequence"/>
</dbReference>
<protein>
    <submittedName>
        <fullName evidence="6">Patatin-like phospholipase</fullName>
    </submittedName>
</protein>
<comment type="caution">
    <text evidence="6">The sequence shown here is derived from an EMBL/GenBank/DDBJ whole genome shotgun (WGS) entry which is preliminary data.</text>
</comment>
<dbReference type="Gene3D" id="3.40.1090.10">
    <property type="entry name" value="Cytosolic phospholipase A2 catalytic domain"/>
    <property type="match status" value="1"/>
</dbReference>
<keyword evidence="1 4" id="KW-0378">Hydrolase</keyword>
<accession>A0A366H9M0</accession>
<feature type="short sequence motif" description="GXGXXG" evidence="4">
    <location>
        <begin position="34"/>
        <end position="39"/>
    </location>
</feature>
<dbReference type="RefSeq" id="WP_113961246.1">
    <property type="nucleotide sequence ID" value="NZ_QNRR01000012.1"/>
</dbReference>
<dbReference type="OrthoDB" id="9807112at2"/>
<dbReference type="Pfam" id="PF01734">
    <property type="entry name" value="Patatin"/>
    <property type="match status" value="1"/>
</dbReference>
<dbReference type="GO" id="GO:0004620">
    <property type="term" value="F:phospholipase activity"/>
    <property type="evidence" value="ECO:0007669"/>
    <property type="project" value="TreeGrafter"/>
</dbReference>
<evidence type="ECO:0000256" key="1">
    <source>
        <dbReference type="ARBA" id="ARBA00022801"/>
    </source>
</evidence>
<reference evidence="6 7" key="1">
    <citation type="submission" date="2018-06" db="EMBL/GenBank/DDBJ databases">
        <title>Genomic Encyclopedia of Type Strains, Phase IV (KMG-IV): sequencing the most valuable type-strain genomes for metagenomic binning, comparative biology and taxonomic classification.</title>
        <authorList>
            <person name="Goeker M."/>
        </authorList>
    </citation>
    <scope>NUCLEOTIDE SEQUENCE [LARGE SCALE GENOMIC DNA]</scope>
    <source>
        <strain evidence="6 7">DSM 25532</strain>
    </source>
</reference>
<dbReference type="PANTHER" id="PTHR24185:SF1">
    <property type="entry name" value="CALCIUM-INDEPENDENT PHOSPHOLIPASE A2-GAMMA"/>
    <property type="match status" value="1"/>
</dbReference>
<evidence type="ECO:0000256" key="3">
    <source>
        <dbReference type="ARBA" id="ARBA00023098"/>
    </source>
</evidence>
<dbReference type="GO" id="GO:0016020">
    <property type="term" value="C:membrane"/>
    <property type="evidence" value="ECO:0007669"/>
    <property type="project" value="TreeGrafter"/>
</dbReference>
<dbReference type="EMBL" id="QNRR01000012">
    <property type="protein sequence ID" value="RBP38123.1"/>
    <property type="molecule type" value="Genomic_DNA"/>
</dbReference>
<evidence type="ECO:0000256" key="2">
    <source>
        <dbReference type="ARBA" id="ARBA00022963"/>
    </source>
</evidence>
<dbReference type="InterPro" id="IPR016035">
    <property type="entry name" value="Acyl_Trfase/lysoPLipase"/>
</dbReference>
<keyword evidence="2 4" id="KW-0442">Lipid degradation</keyword>
<name>A0A366H9M0_9BACT</name>
<keyword evidence="7" id="KW-1185">Reference proteome</keyword>
<feature type="short sequence motif" description="DGA/G" evidence="4">
    <location>
        <begin position="219"/>
        <end position="221"/>
    </location>
</feature>
<evidence type="ECO:0000256" key="4">
    <source>
        <dbReference type="PROSITE-ProRule" id="PRU01161"/>
    </source>
</evidence>
<dbReference type="InterPro" id="IPR002641">
    <property type="entry name" value="PNPLA_dom"/>
</dbReference>
<dbReference type="PROSITE" id="PS51635">
    <property type="entry name" value="PNPLA"/>
    <property type="match status" value="1"/>
</dbReference>
<feature type="active site" description="Proton acceptor" evidence="4">
    <location>
        <position position="219"/>
    </location>
</feature>